<name>A0A8S1YKR1_PAROT</name>
<protein>
    <submittedName>
        <fullName evidence="1">Uncharacterized protein</fullName>
    </submittedName>
</protein>
<organism evidence="1 2">
    <name type="scientific">Paramecium octaurelia</name>
    <dbReference type="NCBI Taxonomy" id="43137"/>
    <lineage>
        <taxon>Eukaryota</taxon>
        <taxon>Sar</taxon>
        <taxon>Alveolata</taxon>
        <taxon>Ciliophora</taxon>
        <taxon>Intramacronucleata</taxon>
        <taxon>Oligohymenophorea</taxon>
        <taxon>Peniculida</taxon>
        <taxon>Parameciidae</taxon>
        <taxon>Paramecium</taxon>
    </lineage>
</organism>
<dbReference type="EMBL" id="CAJJDP010000172">
    <property type="protein sequence ID" value="CAD8214098.1"/>
    <property type="molecule type" value="Genomic_DNA"/>
</dbReference>
<proteinExistence type="predicted"/>
<accession>A0A8S1YKR1</accession>
<comment type="caution">
    <text evidence="1">The sequence shown here is derived from an EMBL/GenBank/DDBJ whole genome shotgun (WGS) entry which is preliminary data.</text>
</comment>
<evidence type="ECO:0000313" key="1">
    <source>
        <dbReference type="EMBL" id="CAD8214098.1"/>
    </source>
</evidence>
<reference evidence="1" key="1">
    <citation type="submission" date="2021-01" db="EMBL/GenBank/DDBJ databases">
        <authorList>
            <consortium name="Genoscope - CEA"/>
            <person name="William W."/>
        </authorList>
    </citation>
    <scope>NUCLEOTIDE SEQUENCE</scope>
</reference>
<dbReference type="AlphaFoldDB" id="A0A8S1YKR1"/>
<dbReference type="Proteomes" id="UP000683925">
    <property type="component" value="Unassembled WGS sequence"/>
</dbReference>
<sequence>MQTEIQKIICQIHQHDIIAVNLDNLQISQIQYLCCNCLVEKMNDDKYKQLKKQQLQKLKKSKIRFKRLKQGQITSRTYFIKQWSSNVMLRLHSIRSIFKYKLKFVLFKRSTNLFQSNSKSNKLYKRMFHLWLNFFKQILGKSNQNFSRIIIQLNKLRSNLSFFEQLRIFLRYSNFQCCQQKINEVIENVQVGLMPPKDMLLQNINQKGKKITLRQNSKIK</sequence>
<evidence type="ECO:0000313" key="2">
    <source>
        <dbReference type="Proteomes" id="UP000683925"/>
    </source>
</evidence>
<gene>
    <name evidence="1" type="ORF">POCTA_138.1.T1690026</name>
</gene>
<keyword evidence="2" id="KW-1185">Reference proteome</keyword>